<evidence type="ECO:0000313" key="3">
    <source>
        <dbReference type="EMBL" id="KAJ5074456.1"/>
    </source>
</evidence>
<sequence length="192" mass="21872">MNIIKLVCVGDDGIGKTCLYFVYATNRFPTDYVPTVFDGYASSVKYKEKYYSLGLWDTAGKEDYDRLRPLSYPETDVLLVCFSLISTCSFENIKAKWIPEINHYCPNVPFILVGTKLDLRDDQDTINNLEEKGLSPISYQEGFDLANEINANEYIECSAKTQQNVKDLIDKAIQIGAESKRKNQSKNKCFIL</sequence>
<dbReference type="PROSITE" id="PS51421">
    <property type="entry name" value="RAS"/>
    <property type="match status" value="1"/>
</dbReference>
<dbReference type="AlphaFoldDB" id="A0A9Q0RBP9"/>
<accession>A0A9Q0RBP9</accession>
<dbReference type="Gene3D" id="3.40.50.300">
    <property type="entry name" value="P-loop containing nucleotide triphosphate hydrolases"/>
    <property type="match status" value="1"/>
</dbReference>
<dbReference type="CDD" id="cd00157">
    <property type="entry name" value="Rho"/>
    <property type="match status" value="1"/>
</dbReference>
<dbReference type="GO" id="GO:0005525">
    <property type="term" value="F:GTP binding"/>
    <property type="evidence" value="ECO:0007669"/>
    <property type="project" value="UniProtKB-KW"/>
</dbReference>
<dbReference type="PROSITE" id="PS51420">
    <property type="entry name" value="RHO"/>
    <property type="match status" value="1"/>
</dbReference>
<dbReference type="InterPro" id="IPR003578">
    <property type="entry name" value="Small_GTPase_Rho"/>
</dbReference>
<dbReference type="Pfam" id="PF00071">
    <property type="entry name" value="Ras"/>
    <property type="match status" value="1"/>
</dbReference>
<keyword evidence="2" id="KW-0342">GTP-binding</keyword>
<evidence type="ECO:0000256" key="2">
    <source>
        <dbReference type="ARBA" id="ARBA00023134"/>
    </source>
</evidence>
<dbReference type="SMART" id="SM00175">
    <property type="entry name" value="RAB"/>
    <property type="match status" value="1"/>
</dbReference>
<proteinExistence type="predicted"/>
<dbReference type="NCBIfam" id="TIGR00231">
    <property type="entry name" value="small_GTP"/>
    <property type="match status" value="1"/>
</dbReference>
<dbReference type="Proteomes" id="UP001149090">
    <property type="component" value="Unassembled WGS sequence"/>
</dbReference>
<dbReference type="PANTHER" id="PTHR24072">
    <property type="entry name" value="RHO FAMILY GTPASE"/>
    <property type="match status" value="1"/>
</dbReference>
<dbReference type="SUPFAM" id="SSF52540">
    <property type="entry name" value="P-loop containing nucleoside triphosphate hydrolases"/>
    <property type="match status" value="1"/>
</dbReference>
<protein>
    <recommendedName>
        <fullName evidence="5">Rho GTPase</fullName>
    </recommendedName>
</protein>
<comment type="caution">
    <text evidence="3">The sequence shown here is derived from an EMBL/GenBank/DDBJ whole genome shotgun (WGS) entry which is preliminary data.</text>
</comment>
<dbReference type="FunFam" id="3.40.50.300:FF:000118">
    <property type="entry name" value="Rho-related GTP-binding protein RhoG"/>
    <property type="match status" value="1"/>
</dbReference>
<evidence type="ECO:0000313" key="4">
    <source>
        <dbReference type="Proteomes" id="UP001149090"/>
    </source>
</evidence>
<dbReference type="PRINTS" id="PR00449">
    <property type="entry name" value="RASTRNSFRMNG"/>
</dbReference>
<evidence type="ECO:0008006" key="5">
    <source>
        <dbReference type="Google" id="ProtNLM"/>
    </source>
</evidence>
<dbReference type="InterPro" id="IPR001806">
    <property type="entry name" value="Small_GTPase"/>
</dbReference>
<keyword evidence="1" id="KW-0547">Nucleotide-binding</keyword>
<dbReference type="GO" id="GO:0003924">
    <property type="term" value="F:GTPase activity"/>
    <property type="evidence" value="ECO:0007669"/>
    <property type="project" value="InterPro"/>
</dbReference>
<dbReference type="EMBL" id="JAPDFW010000070">
    <property type="protein sequence ID" value="KAJ5074456.1"/>
    <property type="molecule type" value="Genomic_DNA"/>
</dbReference>
<name>A0A9Q0RBP9_ANAIG</name>
<dbReference type="PROSITE" id="PS51419">
    <property type="entry name" value="RAB"/>
    <property type="match status" value="1"/>
</dbReference>
<gene>
    <name evidence="3" type="ORF">M0811_01087</name>
</gene>
<reference evidence="3" key="1">
    <citation type="submission" date="2022-10" db="EMBL/GenBank/DDBJ databases">
        <title>Novel sulphate-reducing endosymbionts in the free-living metamonad Anaeramoeba.</title>
        <authorList>
            <person name="Jerlstrom-Hultqvist J."/>
            <person name="Cepicka I."/>
            <person name="Gallot-Lavallee L."/>
            <person name="Salas-Leiva D."/>
            <person name="Curtis B.A."/>
            <person name="Zahonova K."/>
            <person name="Pipaliya S."/>
            <person name="Dacks J."/>
            <person name="Roger A.J."/>
        </authorList>
    </citation>
    <scope>NUCLEOTIDE SEQUENCE</scope>
    <source>
        <strain evidence="3">BMAN</strain>
    </source>
</reference>
<keyword evidence="4" id="KW-1185">Reference proteome</keyword>
<dbReference type="InterPro" id="IPR005225">
    <property type="entry name" value="Small_GTP-bd"/>
</dbReference>
<dbReference type="SMART" id="SM00173">
    <property type="entry name" value="RAS"/>
    <property type="match status" value="1"/>
</dbReference>
<organism evidence="3 4">
    <name type="scientific">Anaeramoeba ignava</name>
    <name type="common">Anaerobic marine amoeba</name>
    <dbReference type="NCBI Taxonomy" id="1746090"/>
    <lineage>
        <taxon>Eukaryota</taxon>
        <taxon>Metamonada</taxon>
        <taxon>Anaeramoebidae</taxon>
        <taxon>Anaeramoeba</taxon>
    </lineage>
</organism>
<dbReference type="SMART" id="SM00174">
    <property type="entry name" value="RHO"/>
    <property type="match status" value="1"/>
</dbReference>
<dbReference type="OrthoDB" id="8830751at2759"/>
<evidence type="ECO:0000256" key="1">
    <source>
        <dbReference type="ARBA" id="ARBA00022741"/>
    </source>
</evidence>
<dbReference type="GO" id="GO:0007264">
    <property type="term" value="P:small GTPase-mediated signal transduction"/>
    <property type="evidence" value="ECO:0007669"/>
    <property type="project" value="InterPro"/>
</dbReference>
<dbReference type="InterPro" id="IPR027417">
    <property type="entry name" value="P-loop_NTPase"/>
</dbReference>